<dbReference type="VEuPathDB" id="FungiDB:GGTG_00038"/>
<dbReference type="STRING" id="644352.J3NFJ2"/>
<feature type="transmembrane region" description="Helical" evidence="6">
    <location>
        <begin position="322"/>
        <end position="341"/>
    </location>
</feature>
<feature type="transmembrane region" description="Helical" evidence="6">
    <location>
        <begin position="295"/>
        <end position="315"/>
    </location>
</feature>
<dbReference type="InterPro" id="IPR011701">
    <property type="entry name" value="MFS"/>
</dbReference>
<reference evidence="7" key="2">
    <citation type="submission" date="2010-07" db="EMBL/GenBank/DDBJ databases">
        <authorList>
            <consortium name="The Broad Institute Genome Sequencing Platform"/>
            <consortium name="Broad Institute Genome Sequencing Center for Infectious Disease"/>
            <person name="Ma L.-J."/>
            <person name="Dead R."/>
            <person name="Young S."/>
            <person name="Zeng Q."/>
            <person name="Koehrsen M."/>
            <person name="Alvarado L."/>
            <person name="Berlin A."/>
            <person name="Chapman S.B."/>
            <person name="Chen Z."/>
            <person name="Freedman E."/>
            <person name="Gellesch M."/>
            <person name="Goldberg J."/>
            <person name="Griggs A."/>
            <person name="Gujja S."/>
            <person name="Heilman E.R."/>
            <person name="Heiman D."/>
            <person name="Hepburn T."/>
            <person name="Howarth C."/>
            <person name="Jen D."/>
            <person name="Larson L."/>
            <person name="Mehta T."/>
            <person name="Neiman D."/>
            <person name="Pearson M."/>
            <person name="Roberts A."/>
            <person name="Saif S."/>
            <person name="Shea T."/>
            <person name="Shenoy N."/>
            <person name="Sisk P."/>
            <person name="Stolte C."/>
            <person name="Sykes S."/>
            <person name="Walk T."/>
            <person name="White J."/>
            <person name="Yandava C."/>
            <person name="Haas B."/>
            <person name="Nusbaum C."/>
            <person name="Birren B."/>
        </authorList>
    </citation>
    <scope>NUCLEOTIDE SEQUENCE</scope>
    <source>
        <strain evidence="7">R3-111a-1</strain>
    </source>
</reference>
<comment type="subcellular location">
    <subcellularLocation>
        <location evidence="1">Membrane</location>
        <topology evidence="1">Multi-pass membrane protein</topology>
    </subcellularLocation>
</comment>
<evidence type="ECO:0000256" key="6">
    <source>
        <dbReference type="SAM" id="Phobius"/>
    </source>
</evidence>
<feature type="transmembrane region" description="Helical" evidence="6">
    <location>
        <begin position="76"/>
        <end position="97"/>
    </location>
</feature>
<dbReference type="GO" id="GO:0016020">
    <property type="term" value="C:membrane"/>
    <property type="evidence" value="ECO:0007669"/>
    <property type="project" value="UniProtKB-SubCell"/>
</dbReference>
<dbReference type="HOGENOM" id="CLU_787650_0_0_1"/>
<dbReference type="SUPFAM" id="SSF103473">
    <property type="entry name" value="MFS general substrate transporter"/>
    <property type="match status" value="1"/>
</dbReference>
<evidence type="ECO:0000256" key="3">
    <source>
        <dbReference type="ARBA" id="ARBA00022692"/>
    </source>
</evidence>
<dbReference type="GeneID" id="20340496"/>
<organism evidence="7">
    <name type="scientific">Gaeumannomyces tritici (strain R3-111a-1)</name>
    <name type="common">Wheat and barley take-all root rot fungus</name>
    <name type="synonym">Gaeumannomyces graminis var. tritici</name>
    <dbReference type="NCBI Taxonomy" id="644352"/>
    <lineage>
        <taxon>Eukaryota</taxon>
        <taxon>Fungi</taxon>
        <taxon>Dikarya</taxon>
        <taxon>Ascomycota</taxon>
        <taxon>Pezizomycotina</taxon>
        <taxon>Sordariomycetes</taxon>
        <taxon>Sordariomycetidae</taxon>
        <taxon>Magnaporthales</taxon>
        <taxon>Magnaporthaceae</taxon>
        <taxon>Gaeumannomyces</taxon>
    </lineage>
</organism>
<dbReference type="PANTHER" id="PTHR23506:SF23">
    <property type="entry name" value="GH10249P"/>
    <property type="match status" value="1"/>
</dbReference>
<reference evidence="7" key="3">
    <citation type="submission" date="2010-09" db="EMBL/GenBank/DDBJ databases">
        <title>Annotation of Gaeumannomyces graminis var. tritici R3-111a-1.</title>
        <authorList>
            <consortium name="The Broad Institute Genome Sequencing Platform"/>
            <person name="Ma L.-J."/>
            <person name="Dead R."/>
            <person name="Young S.K."/>
            <person name="Zeng Q."/>
            <person name="Gargeya S."/>
            <person name="Fitzgerald M."/>
            <person name="Haas B."/>
            <person name="Abouelleil A."/>
            <person name="Alvarado L."/>
            <person name="Arachchi H.M."/>
            <person name="Berlin A."/>
            <person name="Brown A."/>
            <person name="Chapman S.B."/>
            <person name="Chen Z."/>
            <person name="Dunbar C."/>
            <person name="Freedman E."/>
            <person name="Gearin G."/>
            <person name="Gellesch M."/>
            <person name="Goldberg J."/>
            <person name="Griggs A."/>
            <person name="Gujja S."/>
            <person name="Heiman D."/>
            <person name="Howarth C."/>
            <person name="Larson L."/>
            <person name="Lui A."/>
            <person name="MacDonald P.J.P."/>
            <person name="Mehta T."/>
            <person name="Montmayeur A."/>
            <person name="Murphy C."/>
            <person name="Neiman D."/>
            <person name="Pearson M."/>
            <person name="Priest M."/>
            <person name="Roberts A."/>
            <person name="Saif S."/>
            <person name="Shea T."/>
            <person name="Shenoy N."/>
            <person name="Sisk P."/>
            <person name="Stolte C."/>
            <person name="Sykes S."/>
            <person name="Yandava C."/>
            <person name="Wortman J."/>
            <person name="Nusbaum C."/>
            <person name="Birren B."/>
        </authorList>
    </citation>
    <scope>NUCLEOTIDE SEQUENCE</scope>
    <source>
        <strain evidence="7">R3-111a-1</strain>
    </source>
</reference>
<evidence type="ECO:0000313" key="7">
    <source>
        <dbReference type="EMBL" id="EJT80032.1"/>
    </source>
</evidence>
<reference evidence="8" key="4">
    <citation type="journal article" date="2015" name="G3 (Bethesda)">
        <title>Genome sequences of three phytopathogenic species of the Magnaporthaceae family of fungi.</title>
        <authorList>
            <person name="Okagaki L.H."/>
            <person name="Nunes C.C."/>
            <person name="Sailsbery J."/>
            <person name="Clay B."/>
            <person name="Brown D."/>
            <person name="John T."/>
            <person name="Oh Y."/>
            <person name="Young N."/>
            <person name="Fitzgerald M."/>
            <person name="Haas B.J."/>
            <person name="Zeng Q."/>
            <person name="Young S."/>
            <person name="Adiconis X."/>
            <person name="Fan L."/>
            <person name="Levin J.Z."/>
            <person name="Mitchell T.K."/>
            <person name="Okubara P.A."/>
            <person name="Farman M.L."/>
            <person name="Kohn L.M."/>
            <person name="Birren B."/>
            <person name="Ma L.-J."/>
            <person name="Dean R.A."/>
        </authorList>
    </citation>
    <scope>NUCLEOTIDE SEQUENCE</scope>
    <source>
        <strain evidence="8">R3-111a-1</strain>
    </source>
</reference>
<dbReference type="InterPro" id="IPR050930">
    <property type="entry name" value="MFS_Vesicular_Transporter"/>
</dbReference>
<evidence type="ECO:0000313" key="8">
    <source>
        <dbReference type="EnsemblFungi" id="EJT80032"/>
    </source>
</evidence>
<name>J3NFJ2_GAET3</name>
<dbReference type="InterPro" id="IPR036259">
    <property type="entry name" value="MFS_trans_sf"/>
</dbReference>
<dbReference type="AlphaFoldDB" id="J3NFJ2"/>
<evidence type="ECO:0000256" key="4">
    <source>
        <dbReference type="ARBA" id="ARBA00022989"/>
    </source>
</evidence>
<protein>
    <submittedName>
        <fullName evidence="7">Membrane transporter</fullName>
    </submittedName>
</protein>
<gene>
    <name evidence="8" type="primary">20340496</name>
    <name evidence="7" type="ORF">GGTG_00038</name>
</gene>
<keyword evidence="2" id="KW-0813">Transport</keyword>
<keyword evidence="4 6" id="KW-1133">Transmembrane helix</keyword>
<evidence type="ECO:0000313" key="9">
    <source>
        <dbReference type="Proteomes" id="UP000006039"/>
    </source>
</evidence>
<feature type="transmembrane region" description="Helical" evidence="6">
    <location>
        <begin position="258"/>
        <end position="283"/>
    </location>
</feature>
<dbReference type="Gene3D" id="1.20.1250.20">
    <property type="entry name" value="MFS general substrate transporter like domains"/>
    <property type="match status" value="1"/>
</dbReference>
<dbReference type="EnsemblFungi" id="EJT80032">
    <property type="protein sequence ID" value="EJT80032"/>
    <property type="gene ID" value="GGTG_00038"/>
</dbReference>
<dbReference type="GO" id="GO:0022857">
    <property type="term" value="F:transmembrane transporter activity"/>
    <property type="evidence" value="ECO:0007669"/>
    <property type="project" value="InterPro"/>
</dbReference>
<evidence type="ECO:0000256" key="2">
    <source>
        <dbReference type="ARBA" id="ARBA00022448"/>
    </source>
</evidence>
<reference evidence="8" key="5">
    <citation type="submission" date="2018-04" db="UniProtKB">
        <authorList>
            <consortium name="EnsemblFungi"/>
        </authorList>
    </citation>
    <scope>IDENTIFICATION</scope>
    <source>
        <strain evidence="8">R3-111a-1</strain>
    </source>
</reference>
<dbReference type="eggNOG" id="KOG3764">
    <property type="taxonomic scope" value="Eukaryota"/>
</dbReference>
<dbReference type="OrthoDB" id="5086884at2759"/>
<sequence length="352" mass="37826">MPVSGWASTWDWPRGAADLVQAMLSRRPRAQAMRASCRLWLDDYERRLVSQYWWTPAALPVAGRKDETPSHHAKPAIIILVTVVLAVFVDSFLYGLILPVIPLALSAQTGEPESQRQVCCSKHDTAGPSIGLFMDYISIALSGGLLVSPLIVGVLYETHGYYSVYSVPFALIVLDIVLRLLMIEKRHAAQWLPEVVEDSAGSQSDSGTSSAPDAAGEQEKKIVVAATTAAAAPAQLDAAPKGGLANHRYVRLIKSPRMLATLAGVAVHAAVIVSLEVTVPLFVKNTYGWNSTAAGLVLLASMLPSLLSPVIGAISDKYGAKWPSFIGFLLSIPVLACLRFAEIDSTLAQRSR</sequence>
<dbReference type="Pfam" id="PF07690">
    <property type="entry name" value="MFS_1"/>
    <property type="match status" value="1"/>
</dbReference>
<keyword evidence="5 6" id="KW-0472">Membrane</keyword>
<dbReference type="PANTHER" id="PTHR23506">
    <property type="entry name" value="GH10249P"/>
    <property type="match status" value="1"/>
</dbReference>
<feature type="transmembrane region" description="Helical" evidence="6">
    <location>
        <begin position="162"/>
        <end position="182"/>
    </location>
</feature>
<proteinExistence type="predicted"/>
<accession>J3NFJ2</accession>
<reference evidence="9" key="1">
    <citation type="submission" date="2010-07" db="EMBL/GenBank/DDBJ databases">
        <title>The genome sequence of Gaeumannomyces graminis var. tritici strain R3-111a-1.</title>
        <authorList>
            <consortium name="The Broad Institute Genome Sequencing Platform"/>
            <person name="Ma L.-J."/>
            <person name="Dead R."/>
            <person name="Young S."/>
            <person name="Zeng Q."/>
            <person name="Koehrsen M."/>
            <person name="Alvarado L."/>
            <person name="Berlin A."/>
            <person name="Chapman S.B."/>
            <person name="Chen Z."/>
            <person name="Freedman E."/>
            <person name="Gellesch M."/>
            <person name="Goldberg J."/>
            <person name="Griggs A."/>
            <person name="Gujja S."/>
            <person name="Heilman E.R."/>
            <person name="Heiman D."/>
            <person name="Hepburn T."/>
            <person name="Howarth C."/>
            <person name="Jen D."/>
            <person name="Larson L."/>
            <person name="Mehta T."/>
            <person name="Neiman D."/>
            <person name="Pearson M."/>
            <person name="Roberts A."/>
            <person name="Saif S."/>
            <person name="Shea T."/>
            <person name="Shenoy N."/>
            <person name="Sisk P."/>
            <person name="Stolte C."/>
            <person name="Sykes S."/>
            <person name="Walk T."/>
            <person name="White J."/>
            <person name="Yandava C."/>
            <person name="Haas B."/>
            <person name="Nusbaum C."/>
            <person name="Birren B."/>
        </authorList>
    </citation>
    <scope>NUCLEOTIDE SEQUENCE [LARGE SCALE GENOMIC DNA]</scope>
    <source>
        <strain evidence="9">R3-111a-1</strain>
    </source>
</reference>
<keyword evidence="3 6" id="KW-0812">Transmembrane</keyword>
<keyword evidence="9" id="KW-1185">Reference proteome</keyword>
<feature type="transmembrane region" description="Helical" evidence="6">
    <location>
        <begin position="136"/>
        <end position="156"/>
    </location>
</feature>
<dbReference type="EMBL" id="GL385395">
    <property type="protein sequence ID" value="EJT80032.1"/>
    <property type="molecule type" value="Genomic_DNA"/>
</dbReference>
<evidence type="ECO:0000256" key="5">
    <source>
        <dbReference type="ARBA" id="ARBA00023136"/>
    </source>
</evidence>
<dbReference type="Proteomes" id="UP000006039">
    <property type="component" value="Unassembled WGS sequence"/>
</dbReference>
<evidence type="ECO:0000256" key="1">
    <source>
        <dbReference type="ARBA" id="ARBA00004141"/>
    </source>
</evidence>
<dbReference type="RefSeq" id="XP_009216041.1">
    <property type="nucleotide sequence ID" value="XM_009217777.1"/>
</dbReference>